<dbReference type="CDD" id="cd07377">
    <property type="entry name" value="WHTH_GntR"/>
    <property type="match status" value="1"/>
</dbReference>
<dbReference type="InterPro" id="IPR000524">
    <property type="entry name" value="Tscrpt_reg_HTH_GntR"/>
</dbReference>
<keyword evidence="2" id="KW-0663">Pyridoxal phosphate</keyword>
<dbReference type="Pfam" id="PF00155">
    <property type="entry name" value="Aminotran_1_2"/>
    <property type="match status" value="1"/>
</dbReference>
<dbReference type="InterPro" id="IPR036390">
    <property type="entry name" value="WH_DNA-bd_sf"/>
</dbReference>
<keyword evidence="8" id="KW-1185">Reference proteome</keyword>
<dbReference type="InterPro" id="IPR015421">
    <property type="entry name" value="PyrdxlP-dep_Trfase_major"/>
</dbReference>
<keyword evidence="5" id="KW-0804">Transcription</keyword>
<keyword evidence="7" id="KW-0032">Aminotransferase</keyword>
<keyword evidence="4" id="KW-0238">DNA-binding</keyword>
<name>A0A1G5VWV5_9FIRM</name>
<accession>A0A1G5VWV5</accession>
<dbReference type="RefSeq" id="WP_091364412.1">
    <property type="nucleotide sequence ID" value="NZ_FMXA01000010.1"/>
</dbReference>
<dbReference type="InterPro" id="IPR051446">
    <property type="entry name" value="HTH_trans_reg/aminotransferase"/>
</dbReference>
<dbReference type="Proteomes" id="UP000199689">
    <property type="component" value="Unassembled WGS sequence"/>
</dbReference>
<comment type="similarity">
    <text evidence="1">In the C-terminal section; belongs to the class-I pyridoxal-phosphate-dependent aminotransferase family.</text>
</comment>
<dbReference type="SUPFAM" id="SSF46785">
    <property type="entry name" value="Winged helix' DNA-binding domain"/>
    <property type="match status" value="1"/>
</dbReference>
<dbReference type="PRINTS" id="PR00035">
    <property type="entry name" value="HTHGNTR"/>
</dbReference>
<dbReference type="PANTHER" id="PTHR46577">
    <property type="entry name" value="HTH-TYPE TRANSCRIPTIONAL REGULATORY PROTEIN GABR"/>
    <property type="match status" value="1"/>
</dbReference>
<evidence type="ECO:0000256" key="1">
    <source>
        <dbReference type="ARBA" id="ARBA00005384"/>
    </source>
</evidence>
<dbReference type="GO" id="GO:0030170">
    <property type="term" value="F:pyridoxal phosphate binding"/>
    <property type="evidence" value="ECO:0007669"/>
    <property type="project" value="InterPro"/>
</dbReference>
<dbReference type="OrthoDB" id="9808770at2"/>
<keyword evidence="7" id="KW-0808">Transferase</keyword>
<dbReference type="AlphaFoldDB" id="A0A1G5VWV5"/>
<dbReference type="EMBL" id="FMXA01000010">
    <property type="protein sequence ID" value="SDA50208.1"/>
    <property type="molecule type" value="Genomic_DNA"/>
</dbReference>
<dbReference type="Gene3D" id="1.10.10.10">
    <property type="entry name" value="Winged helix-like DNA-binding domain superfamily/Winged helix DNA-binding domain"/>
    <property type="match status" value="1"/>
</dbReference>
<dbReference type="GO" id="GO:0003677">
    <property type="term" value="F:DNA binding"/>
    <property type="evidence" value="ECO:0007669"/>
    <property type="project" value="UniProtKB-KW"/>
</dbReference>
<protein>
    <submittedName>
        <fullName evidence="7">GntR family transcriptional regulator / MocR family aminotransferase</fullName>
    </submittedName>
</protein>
<dbReference type="SMART" id="SM00345">
    <property type="entry name" value="HTH_GNTR"/>
    <property type="match status" value="1"/>
</dbReference>
<reference evidence="7 8" key="1">
    <citation type="submission" date="2016-10" db="EMBL/GenBank/DDBJ databases">
        <authorList>
            <person name="de Groot N.N."/>
        </authorList>
    </citation>
    <scope>NUCLEOTIDE SEQUENCE [LARGE SCALE GENOMIC DNA]</scope>
    <source>
        <strain evidence="7 8">DSM 15230</strain>
    </source>
</reference>
<dbReference type="SUPFAM" id="SSF53383">
    <property type="entry name" value="PLP-dependent transferases"/>
    <property type="match status" value="1"/>
</dbReference>
<dbReference type="Pfam" id="PF00392">
    <property type="entry name" value="GntR"/>
    <property type="match status" value="1"/>
</dbReference>
<gene>
    <name evidence="7" type="ORF">SAMN02910343_00954</name>
</gene>
<dbReference type="GO" id="GO:0008483">
    <property type="term" value="F:transaminase activity"/>
    <property type="evidence" value="ECO:0007669"/>
    <property type="project" value="UniProtKB-KW"/>
</dbReference>
<evidence type="ECO:0000259" key="6">
    <source>
        <dbReference type="PROSITE" id="PS50949"/>
    </source>
</evidence>
<dbReference type="STRING" id="209880.SAMN02910343_00954"/>
<evidence type="ECO:0000256" key="3">
    <source>
        <dbReference type="ARBA" id="ARBA00023015"/>
    </source>
</evidence>
<evidence type="ECO:0000256" key="5">
    <source>
        <dbReference type="ARBA" id="ARBA00023163"/>
    </source>
</evidence>
<evidence type="ECO:0000313" key="7">
    <source>
        <dbReference type="EMBL" id="SDA50208.1"/>
    </source>
</evidence>
<sequence length="466" mass="52954">MITLDRSSPLSLYEQLYRELKKAIISGELPPGKQLPSTRALALQYDISRNTVNTAYSQLLVEGFITSRPGSGFYVEKIPLPVTLNQTTPSAIPEAQGPSCTYDFSYGSLDINIYRNRAFRQAMSRAWNNMEKRNSIPYEPAAGSLHLREAITHMLHSSRGVVATPDQIILTSGHYYSLFLLTAFFSSSHYSLILEDPGYPAVWDIFQKENFSIHAIPAGKTGIDTAPLHQYTNALLYITPSHQYPLGSILPIKKRMEILNWAVQTNSYIIENDYDSELHYRDMPIPSLQSIDSNHRVIYLGTFSKSISPDIRASYLVMPENFPLHLKERFPRISASLPQLMEETLAYYLESDAWEKHLNIIRNHFRKKHDAIIAFLKKHFGEKITIHGIGGGVHFVLELKSCLSTEQMIAILNTESVQVYNPAMFWSHPEQAPKHMLLMGYGGIPEDELPDHLEALRKGLNKIFDR</sequence>
<dbReference type="GO" id="GO:0003700">
    <property type="term" value="F:DNA-binding transcription factor activity"/>
    <property type="evidence" value="ECO:0007669"/>
    <property type="project" value="InterPro"/>
</dbReference>
<feature type="domain" description="HTH gntR-type" evidence="6">
    <location>
        <begin position="10"/>
        <end position="78"/>
    </location>
</feature>
<keyword evidence="3" id="KW-0805">Transcription regulation</keyword>
<dbReference type="InterPro" id="IPR036388">
    <property type="entry name" value="WH-like_DNA-bd_sf"/>
</dbReference>
<dbReference type="Gene3D" id="3.40.640.10">
    <property type="entry name" value="Type I PLP-dependent aspartate aminotransferase-like (Major domain)"/>
    <property type="match status" value="1"/>
</dbReference>
<proteinExistence type="inferred from homology"/>
<evidence type="ECO:0000256" key="4">
    <source>
        <dbReference type="ARBA" id="ARBA00023125"/>
    </source>
</evidence>
<dbReference type="PROSITE" id="PS50949">
    <property type="entry name" value="HTH_GNTR"/>
    <property type="match status" value="1"/>
</dbReference>
<dbReference type="InterPro" id="IPR015424">
    <property type="entry name" value="PyrdxlP-dep_Trfase"/>
</dbReference>
<organism evidence="7 8">
    <name type="scientific">Allisonella histaminiformans</name>
    <dbReference type="NCBI Taxonomy" id="209880"/>
    <lineage>
        <taxon>Bacteria</taxon>
        <taxon>Bacillati</taxon>
        <taxon>Bacillota</taxon>
        <taxon>Negativicutes</taxon>
        <taxon>Veillonellales</taxon>
        <taxon>Veillonellaceae</taxon>
        <taxon>Allisonella</taxon>
    </lineage>
</organism>
<dbReference type="InterPro" id="IPR004839">
    <property type="entry name" value="Aminotransferase_I/II_large"/>
</dbReference>
<dbReference type="GeneID" id="87755980"/>
<evidence type="ECO:0000256" key="2">
    <source>
        <dbReference type="ARBA" id="ARBA00022898"/>
    </source>
</evidence>
<dbReference type="PANTHER" id="PTHR46577:SF1">
    <property type="entry name" value="HTH-TYPE TRANSCRIPTIONAL REGULATORY PROTEIN GABR"/>
    <property type="match status" value="1"/>
</dbReference>
<evidence type="ECO:0000313" key="8">
    <source>
        <dbReference type="Proteomes" id="UP000199689"/>
    </source>
</evidence>
<dbReference type="CDD" id="cd00609">
    <property type="entry name" value="AAT_like"/>
    <property type="match status" value="1"/>
</dbReference>